<feature type="region of interest" description="Disordered" evidence="1">
    <location>
        <begin position="66"/>
        <end position="99"/>
    </location>
</feature>
<evidence type="ECO:0000256" key="1">
    <source>
        <dbReference type="SAM" id="MobiDB-lite"/>
    </source>
</evidence>
<organism evidence="2 3">
    <name type="scientific">Ewingella americana</name>
    <dbReference type="NCBI Taxonomy" id="41202"/>
    <lineage>
        <taxon>Bacteria</taxon>
        <taxon>Pseudomonadati</taxon>
        <taxon>Pseudomonadota</taxon>
        <taxon>Gammaproteobacteria</taxon>
        <taxon>Enterobacterales</taxon>
        <taxon>Yersiniaceae</taxon>
        <taxon>Ewingella</taxon>
    </lineage>
</organism>
<dbReference type="AlphaFoldDB" id="A0A502GGU3"/>
<name>A0A502GGU3_9GAMM</name>
<keyword evidence="3" id="KW-1185">Reference proteome</keyword>
<gene>
    <name evidence="2" type="ORF">EAH77_12765</name>
</gene>
<dbReference type="EMBL" id="RCZD01000006">
    <property type="protein sequence ID" value="TPG61507.1"/>
    <property type="molecule type" value="Genomic_DNA"/>
</dbReference>
<proteinExistence type="predicted"/>
<dbReference type="OrthoDB" id="6456362at2"/>
<evidence type="ECO:0000313" key="2">
    <source>
        <dbReference type="EMBL" id="TPG61507.1"/>
    </source>
</evidence>
<accession>A0A502GGU3</accession>
<dbReference type="Proteomes" id="UP000317663">
    <property type="component" value="Unassembled WGS sequence"/>
</dbReference>
<reference evidence="2 3" key="1">
    <citation type="journal article" date="2019" name="Environ. Microbiol.">
        <title>Species interactions and distinct microbial communities in high Arctic permafrost affected cryosols are associated with the CH4 and CO2 gas fluxes.</title>
        <authorList>
            <person name="Altshuler I."/>
            <person name="Hamel J."/>
            <person name="Turney S."/>
            <person name="Magnuson E."/>
            <person name="Levesque R."/>
            <person name="Greer C."/>
            <person name="Whyte L.G."/>
        </authorList>
    </citation>
    <scope>NUCLEOTIDE SEQUENCE [LARGE SCALE GENOMIC DNA]</scope>
    <source>
        <strain evidence="2 3">E4</strain>
    </source>
</reference>
<feature type="compositionally biased region" description="Basic and acidic residues" evidence="1">
    <location>
        <begin position="67"/>
        <end position="76"/>
    </location>
</feature>
<feature type="compositionally biased region" description="Low complexity" evidence="1">
    <location>
        <begin position="87"/>
        <end position="99"/>
    </location>
</feature>
<evidence type="ECO:0000313" key="3">
    <source>
        <dbReference type="Proteomes" id="UP000317663"/>
    </source>
</evidence>
<comment type="caution">
    <text evidence="2">The sequence shown here is derived from an EMBL/GenBank/DDBJ whole genome shotgun (WGS) entry which is preliminary data.</text>
</comment>
<protein>
    <submittedName>
        <fullName evidence="2">Uncharacterized protein</fullName>
    </submittedName>
</protein>
<sequence>MKKFMFELAAKVVVLISGEAGQVKARAEYVNHANAYLIHYKAADGRAVDSWFDEDEIQDSAHGFHHRYGEHGHELPGVHSHALPGAHTHSVSGSHTHTF</sequence>
<dbReference type="RefSeq" id="WP_140473186.1">
    <property type="nucleotide sequence ID" value="NZ_RCZD01000006.1"/>
</dbReference>